<dbReference type="RefSeq" id="WP_103044890.1">
    <property type="nucleotide sequence ID" value="NZ_BAABBP010000007.1"/>
</dbReference>
<dbReference type="Pfam" id="PF05685">
    <property type="entry name" value="Uma2"/>
    <property type="match status" value="1"/>
</dbReference>
<evidence type="ECO:0000313" key="2">
    <source>
        <dbReference type="EMBL" id="GAA3989234.1"/>
    </source>
</evidence>
<dbReference type="SUPFAM" id="SSF52980">
    <property type="entry name" value="Restriction endonuclease-like"/>
    <property type="match status" value="1"/>
</dbReference>
<name>A0ABP7QWT7_9BURK</name>
<evidence type="ECO:0000313" key="3">
    <source>
        <dbReference type="Proteomes" id="UP001501627"/>
    </source>
</evidence>
<accession>A0ABP7QWT7</accession>
<dbReference type="GO" id="GO:0004519">
    <property type="term" value="F:endonuclease activity"/>
    <property type="evidence" value="ECO:0007669"/>
    <property type="project" value="UniProtKB-KW"/>
</dbReference>
<dbReference type="Gene3D" id="3.90.1570.10">
    <property type="entry name" value="tt1808, chain A"/>
    <property type="match status" value="1"/>
</dbReference>
<dbReference type="InterPro" id="IPR012296">
    <property type="entry name" value="Nuclease_put_TT1808"/>
</dbReference>
<feature type="domain" description="Putative restriction endonuclease" evidence="1">
    <location>
        <begin position="13"/>
        <end position="167"/>
    </location>
</feature>
<dbReference type="PANTHER" id="PTHR36558">
    <property type="entry name" value="GLR1098 PROTEIN"/>
    <property type="match status" value="1"/>
</dbReference>
<protein>
    <submittedName>
        <fullName evidence="2">Uma2 family endonuclease</fullName>
    </submittedName>
</protein>
<sequence length="193" mass="21745">MGHAQQRLPMTAAEYLDWEETQEQRHEFVAGEVFAMAGAEDWHVTVSLNIAMALRQHLRGGPCQTYISDMRLRVEAANAYFYPDVMVTCDAADNDSRRSKSHPVLLVEVLSDSTGNYDRGDKFAQYRRIDSLREYVLVDIARRATDVYRKGADGLWVLHPFAGEESVVFASVDLQLPAHELFADVELPAAKTP</sequence>
<comment type="caution">
    <text evidence="2">The sequence shown here is derived from an EMBL/GenBank/DDBJ whole genome shotgun (WGS) entry which is preliminary data.</text>
</comment>
<dbReference type="Proteomes" id="UP001501627">
    <property type="component" value="Unassembled WGS sequence"/>
</dbReference>
<keyword evidence="2" id="KW-0378">Hydrolase</keyword>
<dbReference type="InterPro" id="IPR008538">
    <property type="entry name" value="Uma2"/>
</dbReference>
<dbReference type="EMBL" id="BAABBP010000007">
    <property type="protein sequence ID" value="GAA3989234.1"/>
    <property type="molecule type" value="Genomic_DNA"/>
</dbReference>
<organism evidence="2 3">
    <name type="scientific">Comamonas faecalis</name>
    <dbReference type="NCBI Taxonomy" id="1387849"/>
    <lineage>
        <taxon>Bacteria</taxon>
        <taxon>Pseudomonadati</taxon>
        <taxon>Pseudomonadota</taxon>
        <taxon>Betaproteobacteria</taxon>
        <taxon>Burkholderiales</taxon>
        <taxon>Comamonadaceae</taxon>
        <taxon>Comamonas</taxon>
    </lineage>
</organism>
<gene>
    <name evidence="2" type="ORF">GCM10022279_10430</name>
</gene>
<proteinExistence type="predicted"/>
<dbReference type="PANTHER" id="PTHR36558:SF1">
    <property type="entry name" value="RESTRICTION ENDONUCLEASE DOMAIN-CONTAINING PROTEIN-RELATED"/>
    <property type="match status" value="1"/>
</dbReference>
<dbReference type="InterPro" id="IPR011335">
    <property type="entry name" value="Restrct_endonuc-II-like"/>
</dbReference>
<reference evidence="3" key="1">
    <citation type="journal article" date="2019" name="Int. J. Syst. Evol. Microbiol.">
        <title>The Global Catalogue of Microorganisms (GCM) 10K type strain sequencing project: providing services to taxonomists for standard genome sequencing and annotation.</title>
        <authorList>
            <consortium name="The Broad Institute Genomics Platform"/>
            <consortium name="The Broad Institute Genome Sequencing Center for Infectious Disease"/>
            <person name="Wu L."/>
            <person name="Ma J."/>
        </authorList>
    </citation>
    <scope>NUCLEOTIDE SEQUENCE [LARGE SCALE GENOMIC DNA]</scope>
    <source>
        <strain evidence="3">JCM 17561</strain>
    </source>
</reference>
<keyword evidence="3" id="KW-1185">Reference proteome</keyword>
<keyword evidence="2" id="KW-0540">Nuclease</keyword>
<evidence type="ECO:0000259" key="1">
    <source>
        <dbReference type="Pfam" id="PF05685"/>
    </source>
</evidence>
<dbReference type="CDD" id="cd06260">
    <property type="entry name" value="DUF820-like"/>
    <property type="match status" value="1"/>
</dbReference>
<keyword evidence="2" id="KW-0255">Endonuclease</keyword>